<accession>W0EUP1</accession>
<evidence type="ECO:0000313" key="2">
    <source>
        <dbReference type="Proteomes" id="UP000003586"/>
    </source>
</evidence>
<sequence>MKRRSFIKKTTALSLLPLVKPLGNFSTQSENMKIKIDQIASDFERQPLVRPFGFKGGYLTELWQAVSLMKTAAGTPKISLATQSVLYGDPAVFSAHSESAGNALMYALSERALQLTKTTPFNTPVDLLENILPEVKRYAVALTGSDDVNLNFIYNALVSVDNAAWLVYASENRLENFDAMIPALYKKPLSTHNTKVAVMYQIPYGMPIDDILKAAAAGYFVFKIKTGMPGSQEQMLQADIERLTRVHNALKDLRTLHTKDGKLVYTLDANQRYQKKETVLKYLDHARKIGAFDQIKLFEEPFPESNNDDVRDLGIVIGADESVHTEADALKRIAQGYRTLVLKGIAKTLSLSMKIAKVAQDNNVACICADLTVNPLLLDWHKNLVARLHPFPGVGMPMIETNGDMNYKNWSTMKTWHPVQNASWQQVRQGVFELNDDFYKRSGGIFMDIPHYENMFTRHH</sequence>
<dbReference type="AlphaFoldDB" id="W0EUP1"/>
<reference evidence="1 2" key="1">
    <citation type="submission" date="2013-12" db="EMBL/GenBank/DDBJ databases">
        <authorList>
            <consortium name="DOE Joint Genome Institute"/>
            <person name="Eisen J."/>
            <person name="Huntemann M."/>
            <person name="Han J."/>
            <person name="Chen A."/>
            <person name="Kyrpides N."/>
            <person name="Mavromatis K."/>
            <person name="Markowitz V."/>
            <person name="Palaniappan K."/>
            <person name="Ivanova N."/>
            <person name="Schaumberg A."/>
            <person name="Pati A."/>
            <person name="Liolios K."/>
            <person name="Nordberg H.P."/>
            <person name="Cantor M.N."/>
            <person name="Hua S.X."/>
            <person name="Woyke T."/>
        </authorList>
    </citation>
    <scope>NUCLEOTIDE SEQUENCE [LARGE SCALE GENOMIC DNA]</scope>
    <source>
        <strain evidence="2">DSM 19437</strain>
    </source>
</reference>
<protein>
    <submittedName>
        <fullName evidence="1">L-alanine-DL-glutamate epimerase</fullName>
    </submittedName>
</protein>
<dbReference type="KEGG" id="nso:NIASO_03450"/>
<dbReference type="InterPro" id="IPR036849">
    <property type="entry name" value="Enolase-like_C_sf"/>
</dbReference>
<dbReference type="eggNOG" id="COG4948">
    <property type="taxonomic scope" value="Bacteria"/>
</dbReference>
<dbReference type="HOGENOM" id="CLU_639204_0_0_10"/>
<evidence type="ECO:0000313" key="1">
    <source>
        <dbReference type="EMBL" id="AHF14502.1"/>
    </source>
</evidence>
<dbReference type="Proteomes" id="UP000003586">
    <property type="component" value="Chromosome"/>
</dbReference>
<keyword evidence="2" id="KW-1185">Reference proteome</keyword>
<gene>
    <name evidence="1" type="ORF">NIASO_03450</name>
</gene>
<dbReference type="RefSeq" id="WP_008583553.1">
    <property type="nucleotide sequence ID" value="NZ_CP007035.1"/>
</dbReference>
<dbReference type="EMBL" id="CP007035">
    <property type="protein sequence ID" value="AHF14502.1"/>
    <property type="molecule type" value="Genomic_DNA"/>
</dbReference>
<name>W0EUP1_9BACT</name>
<organism evidence="1 2">
    <name type="scientific">Niabella soli DSM 19437</name>
    <dbReference type="NCBI Taxonomy" id="929713"/>
    <lineage>
        <taxon>Bacteria</taxon>
        <taxon>Pseudomonadati</taxon>
        <taxon>Bacteroidota</taxon>
        <taxon>Chitinophagia</taxon>
        <taxon>Chitinophagales</taxon>
        <taxon>Chitinophagaceae</taxon>
        <taxon>Niabella</taxon>
    </lineage>
</organism>
<dbReference type="Gene3D" id="3.20.20.120">
    <property type="entry name" value="Enolase-like C-terminal domain"/>
    <property type="match status" value="1"/>
</dbReference>
<dbReference type="OrthoDB" id="1099889at2"/>
<dbReference type="STRING" id="929713.NIASO_03450"/>
<dbReference type="SUPFAM" id="SSF51604">
    <property type="entry name" value="Enolase C-terminal domain-like"/>
    <property type="match status" value="1"/>
</dbReference>
<proteinExistence type="predicted"/>